<accession>A0ABW3RJY8</accession>
<dbReference type="PANTHER" id="PTHR30336:SF20">
    <property type="entry name" value="DUF218 DOMAIN-CONTAINING PROTEIN"/>
    <property type="match status" value="1"/>
</dbReference>
<dbReference type="InterPro" id="IPR051599">
    <property type="entry name" value="Cell_Envelope_Assoc"/>
</dbReference>
<feature type="domain" description="DUF218" evidence="1">
    <location>
        <begin position="4"/>
        <end position="148"/>
    </location>
</feature>
<evidence type="ECO:0000259" key="1">
    <source>
        <dbReference type="Pfam" id="PF02698"/>
    </source>
</evidence>
<dbReference type="InterPro" id="IPR003848">
    <property type="entry name" value="DUF218"/>
</dbReference>
<dbReference type="InterPro" id="IPR014729">
    <property type="entry name" value="Rossmann-like_a/b/a_fold"/>
</dbReference>
<reference evidence="3" key="1">
    <citation type="journal article" date="2019" name="Int. J. Syst. Evol. Microbiol.">
        <title>The Global Catalogue of Microorganisms (GCM) 10K type strain sequencing project: providing services to taxonomists for standard genome sequencing and annotation.</title>
        <authorList>
            <consortium name="The Broad Institute Genomics Platform"/>
            <consortium name="The Broad Institute Genome Sequencing Center for Infectious Disease"/>
            <person name="Wu L."/>
            <person name="Ma J."/>
        </authorList>
    </citation>
    <scope>NUCLEOTIDE SEQUENCE [LARGE SCALE GENOMIC DNA]</scope>
    <source>
        <strain evidence="3">CCUG 52468</strain>
    </source>
</reference>
<dbReference type="Pfam" id="PF02698">
    <property type="entry name" value="DUF218"/>
    <property type="match status" value="1"/>
</dbReference>
<dbReference type="Proteomes" id="UP001597205">
    <property type="component" value="Unassembled WGS sequence"/>
</dbReference>
<sequence length="164" mass="18738">MNKLIMVLGAPNDDNGQLSPIAIDRLYRAFDLATCYSTAKIICTGGKGEHFNNTSKPHYYYAQEFLILKGIPKERFLKGIASTNTVQDFSMSKSFLEKYNPDLLIIITSEFHIERVKLIAEKIIPKIKKFYASVASSLTEEELKPLKEHEKNAVYFLKEHGIKY</sequence>
<organism evidence="2 3">
    <name type="scientific">Sphingobacterium daejeonense</name>
    <dbReference type="NCBI Taxonomy" id="371142"/>
    <lineage>
        <taxon>Bacteria</taxon>
        <taxon>Pseudomonadati</taxon>
        <taxon>Bacteroidota</taxon>
        <taxon>Sphingobacteriia</taxon>
        <taxon>Sphingobacteriales</taxon>
        <taxon>Sphingobacteriaceae</taxon>
        <taxon>Sphingobacterium</taxon>
    </lineage>
</organism>
<dbReference type="PANTHER" id="PTHR30336">
    <property type="entry name" value="INNER MEMBRANE PROTEIN, PROBABLE PERMEASE"/>
    <property type="match status" value="1"/>
</dbReference>
<evidence type="ECO:0000313" key="2">
    <source>
        <dbReference type="EMBL" id="MFD1165476.1"/>
    </source>
</evidence>
<dbReference type="EMBL" id="JBHTKY010000008">
    <property type="protein sequence ID" value="MFD1165476.1"/>
    <property type="molecule type" value="Genomic_DNA"/>
</dbReference>
<protein>
    <submittedName>
        <fullName evidence="2">YdcF family protein</fullName>
    </submittedName>
</protein>
<keyword evidence="3" id="KW-1185">Reference proteome</keyword>
<dbReference type="Gene3D" id="3.40.50.620">
    <property type="entry name" value="HUPs"/>
    <property type="match status" value="1"/>
</dbReference>
<comment type="caution">
    <text evidence="2">The sequence shown here is derived from an EMBL/GenBank/DDBJ whole genome shotgun (WGS) entry which is preliminary data.</text>
</comment>
<gene>
    <name evidence="2" type="ORF">ACFQ2C_07655</name>
</gene>
<evidence type="ECO:0000313" key="3">
    <source>
        <dbReference type="Proteomes" id="UP001597205"/>
    </source>
</evidence>
<name>A0ABW3RJY8_9SPHI</name>
<dbReference type="RefSeq" id="WP_138089643.1">
    <property type="nucleotide sequence ID" value="NZ_JBHTKY010000008.1"/>
</dbReference>
<proteinExistence type="predicted"/>
<dbReference type="CDD" id="cd06259">
    <property type="entry name" value="YdcF-like"/>
    <property type="match status" value="1"/>
</dbReference>